<dbReference type="FunFam" id="2.30.33.40:FF:000001">
    <property type="entry name" value="10 kDa chaperonin"/>
    <property type="match status" value="2"/>
</dbReference>
<dbReference type="InterPro" id="IPR037124">
    <property type="entry name" value="Chaperonin_GroES_sf"/>
</dbReference>
<evidence type="ECO:0000256" key="3">
    <source>
        <dbReference type="ARBA" id="ARBA00031971"/>
    </source>
</evidence>
<dbReference type="PANTHER" id="PTHR10772">
    <property type="entry name" value="10 KDA HEAT SHOCK PROTEIN"/>
    <property type="match status" value="1"/>
</dbReference>
<name>A0A7S0G598_9RHOD</name>
<evidence type="ECO:0000256" key="1">
    <source>
        <dbReference type="ARBA" id="ARBA00006975"/>
    </source>
</evidence>
<dbReference type="GO" id="GO:0051082">
    <property type="term" value="F:unfolded protein binding"/>
    <property type="evidence" value="ECO:0007669"/>
    <property type="project" value="TreeGrafter"/>
</dbReference>
<dbReference type="PROSITE" id="PS00681">
    <property type="entry name" value="CHAPERONINS_CPN10"/>
    <property type="match status" value="1"/>
</dbReference>
<evidence type="ECO:0000256" key="5">
    <source>
        <dbReference type="ARBA" id="ARBA00079398"/>
    </source>
</evidence>
<evidence type="ECO:0000256" key="4">
    <source>
        <dbReference type="ARBA" id="ARBA00073031"/>
    </source>
</evidence>
<evidence type="ECO:0000313" key="7">
    <source>
        <dbReference type="EMBL" id="CAD8400259.1"/>
    </source>
</evidence>
<dbReference type="PRINTS" id="PR00297">
    <property type="entry name" value="CHAPERONIN10"/>
</dbReference>
<dbReference type="InterPro" id="IPR018369">
    <property type="entry name" value="Chaprnonin_Cpn10_CS"/>
</dbReference>
<dbReference type="EMBL" id="HBEK01018721">
    <property type="protein sequence ID" value="CAD8400259.1"/>
    <property type="molecule type" value="Transcribed_RNA"/>
</dbReference>
<dbReference type="GO" id="GO:0044183">
    <property type="term" value="F:protein folding chaperone"/>
    <property type="evidence" value="ECO:0007669"/>
    <property type="project" value="InterPro"/>
</dbReference>
<dbReference type="PANTHER" id="PTHR10772:SF63">
    <property type="entry name" value="20 KDA CHAPERONIN, CHLOROPLASTIC"/>
    <property type="match status" value="1"/>
</dbReference>
<dbReference type="CDD" id="cd00320">
    <property type="entry name" value="cpn10"/>
    <property type="match status" value="2"/>
</dbReference>
<dbReference type="GO" id="GO:0051087">
    <property type="term" value="F:protein-folding chaperone binding"/>
    <property type="evidence" value="ECO:0007669"/>
    <property type="project" value="TreeGrafter"/>
</dbReference>
<reference evidence="7" key="1">
    <citation type="submission" date="2021-01" db="EMBL/GenBank/DDBJ databases">
        <authorList>
            <person name="Corre E."/>
            <person name="Pelletier E."/>
            <person name="Niang G."/>
            <person name="Scheremetjew M."/>
            <person name="Finn R."/>
            <person name="Kale V."/>
            <person name="Holt S."/>
            <person name="Cochrane G."/>
            <person name="Meng A."/>
            <person name="Brown T."/>
            <person name="Cohen L."/>
        </authorList>
    </citation>
    <scope>NUCLEOTIDE SEQUENCE</scope>
    <source>
        <strain evidence="7">UTEX LB 2760</strain>
    </source>
</reference>
<accession>A0A7S0G598</accession>
<dbReference type="InterPro" id="IPR020818">
    <property type="entry name" value="Chaperonin_GroES"/>
</dbReference>
<evidence type="ECO:0000256" key="6">
    <source>
        <dbReference type="RuleBase" id="RU003479"/>
    </source>
</evidence>
<dbReference type="SMART" id="SM00883">
    <property type="entry name" value="Cpn10"/>
    <property type="match status" value="2"/>
</dbReference>
<dbReference type="Pfam" id="PF00166">
    <property type="entry name" value="Cpn10"/>
    <property type="match status" value="2"/>
</dbReference>
<organism evidence="7">
    <name type="scientific">Rhodosorus marinus</name>
    <dbReference type="NCBI Taxonomy" id="101924"/>
    <lineage>
        <taxon>Eukaryota</taxon>
        <taxon>Rhodophyta</taxon>
        <taxon>Stylonematophyceae</taxon>
        <taxon>Stylonematales</taxon>
        <taxon>Stylonemataceae</taxon>
        <taxon>Rhodosorus</taxon>
    </lineage>
</organism>
<dbReference type="Gene3D" id="2.30.33.40">
    <property type="entry name" value="GroES chaperonin"/>
    <property type="match status" value="2"/>
</dbReference>
<dbReference type="AlphaFoldDB" id="A0A7S0G598"/>
<protein>
    <recommendedName>
        <fullName evidence="4">20 kDa chaperonin, chloroplastic</fullName>
    </recommendedName>
    <alternativeName>
        <fullName evidence="3">Chaperonin 10</fullName>
    </alternativeName>
    <alternativeName>
        <fullName evidence="5">Protein Cpn21</fullName>
    </alternativeName>
</protein>
<gene>
    <name evidence="7" type="ORF">RMAR0315_LOCUS10252</name>
</gene>
<keyword evidence="2 6" id="KW-0143">Chaperone</keyword>
<dbReference type="GO" id="GO:0005524">
    <property type="term" value="F:ATP binding"/>
    <property type="evidence" value="ECO:0007669"/>
    <property type="project" value="InterPro"/>
</dbReference>
<dbReference type="SUPFAM" id="SSF50129">
    <property type="entry name" value="GroES-like"/>
    <property type="match status" value="2"/>
</dbReference>
<comment type="similarity">
    <text evidence="1 6">Belongs to the GroES chaperonin family.</text>
</comment>
<dbReference type="InterPro" id="IPR011032">
    <property type="entry name" value="GroES-like_sf"/>
</dbReference>
<sequence length="246" mass="26523">MAGFVSSVGCNRSLRGCAVDKGAKVFHPSRKAVVRMASDEHELQGRKISGTPVPIRNYVFAKRAAAPDSTEGGLVLADVAKEKPNFGTVVAAGDGGSYRLTGLKMPMVVKPGDSVVFGRFGGLEVTYDNSKHIFVDQFDLLCKLKEGEYKPENVEPLFDKVFVKVAKKMDQTASGIMIAPGATESKNMGEVLSTGPGRALENGEYEGMPVMAGQSVLWGDYVGTKLAFDRDNEYMFLRASDLLAAW</sequence>
<dbReference type="GO" id="GO:0046872">
    <property type="term" value="F:metal ion binding"/>
    <property type="evidence" value="ECO:0007669"/>
    <property type="project" value="TreeGrafter"/>
</dbReference>
<proteinExistence type="inferred from homology"/>
<evidence type="ECO:0000256" key="2">
    <source>
        <dbReference type="ARBA" id="ARBA00023186"/>
    </source>
</evidence>